<protein>
    <submittedName>
        <fullName evidence="2">Uncharacterized protein</fullName>
    </submittedName>
</protein>
<feature type="transmembrane region" description="Helical" evidence="1">
    <location>
        <begin position="5"/>
        <end position="27"/>
    </location>
</feature>
<evidence type="ECO:0000313" key="3">
    <source>
        <dbReference type="Proteomes" id="UP000204251"/>
    </source>
</evidence>
<evidence type="ECO:0000313" key="2">
    <source>
        <dbReference type="EMBL" id="ACI28720.1"/>
    </source>
</evidence>
<keyword evidence="3" id="KW-1185">Reference proteome</keyword>
<dbReference type="InterPro" id="IPR036508">
    <property type="entry name" value="Chitin-bd_dom_sf"/>
</dbReference>
<dbReference type="EMBL" id="EU839994">
    <property type="protein sequence ID" value="ACI28720.1"/>
    <property type="molecule type" value="Genomic_DNA"/>
</dbReference>
<proteinExistence type="predicted"/>
<dbReference type="Proteomes" id="UP000204251">
    <property type="component" value="Segment"/>
</dbReference>
<accession>B6D5T2</accession>
<dbReference type="RefSeq" id="YP_002268048.1">
    <property type="nucleotide sequence ID" value="NC_011345.1"/>
</dbReference>
<dbReference type="GeneID" id="6965787"/>
<sequence>MIKRILFLIVVLVILIVGIVQYLHWLFPTFVPEPTFVPGPTCDTYYVNNNLRVCPDKYEFNHKKRSCVPIDETGCTAALEPTTITASEASCTNRQIARLITWPCQVVLDCNRNIWNGMRVAREGYCFRLNDDDEFEEVECMQVPGCRHLDLVHVPTQLVFDDTRGSDELRCSNSQLITLNNEVIPLHPRDTAHPCISTWTCFNNQVSSDVCIFTSSCKSDTAMCANCANFERCKYLNAYTPVAAIVNSS</sequence>
<keyword evidence="1" id="KW-0472">Membrane</keyword>
<reference evidence="2 3" key="1">
    <citation type="submission" date="2008-06" db="EMBL/GenBank/DDBJ databases">
        <title>Complete nucleotide sequence analysis of the Agrotis ipsilon multiple nucleopolyhedrovirus.</title>
        <authorList>
            <person name="Harrison R.L."/>
        </authorList>
    </citation>
    <scope>NUCLEOTIDE SEQUENCE [LARGE SCALE GENOMIC DNA]</scope>
    <source>
        <strain evidence="2 3">Illinois</strain>
    </source>
</reference>
<dbReference type="KEGG" id="vg:6965787"/>
<keyword evidence="1" id="KW-0812">Transmembrane</keyword>
<dbReference type="SUPFAM" id="SSF57625">
    <property type="entry name" value="Invertebrate chitin-binding proteins"/>
    <property type="match status" value="1"/>
</dbReference>
<name>B6D5T2_9ABAC</name>
<evidence type="ECO:0000256" key="1">
    <source>
        <dbReference type="SAM" id="Phobius"/>
    </source>
</evidence>
<dbReference type="OrthoDB" id="17305at10239"/>
<keyword evidence="1" id="KW-1133">Transmembrane helix</keyword>
<organism evidence="2 3">
    <name type="scientific">Agrotis ipsilon multiple nucleopolyhedrovirus</name>
    <dbReference type="NCBI Taxonomy" id="208013"/>
    <lineage>
        <taxon>Viruses</taxon>
        <taxon>Viruses incertae sedis</taxon>
        <taxon>Naldaviricetes</taxon>
        <taxon>Lefavirales</taxon>
        <taxon>Baculoviridae</taxon>
        <taxon>Alphabaculovirus</taxon>
        <taxon>Alphabaculovirus agipsilonis</taxon>
    </lineage>
</organism>
<dbReference type="GO" id="GO:0008061">
    <property type="term" value="F:chitin binding"/>
    <property type="evidence" value="ECO:0007669"/>
    <property type="project" value="InterPro"/>
</dbReference>